<dbReference type="Gene3D" id="3.40.630.30">
    <property type="match status" value="1"/>
</dbReference>
<gene>
    <name evidence="1" type="ORF">JCM31826_18400</name>
</gene>
<dbReference type="SUPFAM" id="SSF55729">
    <property type="entry name" value="Acyl-CoA N-acyltransferases (Nat)"/>
    <property type="match status" value="1"/>
</dbReference>
<organism evidence="1 2">
    <name type="scientific">Thermaurantimonas aggregans</name>
    <dbReference type="NCBI Taxonomy" id="2173829"/>
    <lineage>
        <taxon>Bacteria</taxon>
        <taxon>Pseudomonadati</taxon>
        <taxon>Bacteroidota</taxon>
        <taxon>Flavobacteriia</taxon>
        <taxon>Flavobacteriales</taxon>
        <taxon>Schleiferiaceae</taxon>
        <taxon>Thermaurantimonas</taxon>
    </lineage>
</organism>
<dbReference type="RefSeq" id="WP_124398417.1">
    <property type="nucleotide sequence ID" value="NZ_BHZE01000021.1"/>
</dbReference>
<dbReference type="AlphaFoldDB" id="A0A401XMX8"/>
<keyword evidence="2" id="KW-1185">Reference proteome</keyword>
<dbReference type="InterPro" id="IPR016181">
    <property type="entry name" value="Acyl_CoA_acyltransferase"/>
</dbReference>
<accession>A0A401XMX8</accession>
<sequence length="297" mass="34603">MIRLVKNADIDVKQWDTTIHLDPQALIYGLSWYLDIVAYGWDALVYDDYKAVMPLTPQLYKRVLPSVIRPYGTQQLGVFSRERVSAELLKAFLKKIPAKYVYKDLCLNAQNPIENIRSGKLIPRTNLLITLIGSNAEKIRARYSKNTKRNLAKAEKYPHQFFYNDAPDVLLRIFQNNKGKELPHLQERHYATLRQIMYVAIHRKTGYLITLYDEYNTAIAGLFFLEYRGRVILLFSATTDYGKETHALTLLIDHVLTQKAGLADVFDFEGSDIPGLRRFYEGFGAQEEIYYNWKKWF</sequence>
<evidence type="ECO:0000313" key="2">
    <source>
        <dbReference type="Proteomes" id="UP000286715"/>
    </source>
</evidence>
<comment type="caution">
    <text evidence="1">The sequence shown here is derived from an EMBL/GenBank/DDBJ whole genome shotgun (WGS) entry which is preliminary data.</text>
</comment>
<protein>
    <recommendedName>
        <fullName evidence="3">BioF2-like acetyltransferase domain-containing protein</fullName>
    </recommendedName>
</protein>
<dbReference type="Proteomes" id="UP000286715">
    <property type="component" value="Unassembled WGS sequence"/>
</dbReference>
<name>A0A401XMX8_9FLAO</name>
<proteinExistence type="predicted"/>
<dbReference type="OrthoDB" id="1113003at2"/>
<evidence type="ECO:0008006" key="3">
    <source>
        <dbReference type="Google" id="ProtNLM"/>
    </source>
</evidence>
<evidence type="ECO:0000313" key="1">
    <source>
        <dbReference type="EMBL" id="GCD78358.1"/>
    </source>
</evidence>
<dbReference type="EMBL" id="BHZE01000021">
    <property type="protein sequence ID" value="GCD78358.1"/>
    <property type="molecule type" value="Genomic_DNA"/>
</dbReference>
<reference evidence="1 2" key="1">
    <citation type="submission" date="2018-11" db="EMBL/GenBank/DDBJ databases">
        <title>Schleiferia aggregans sp. nov., a moderately thermophilic heterotrophic bacterium isolated from microbial mats at a terrestrial hot spring.</title>
        <authorList>
            <person name="Iino T."/>
            <person name="Ohkuma M."/>
            <person name="Haruta S."/>
        </authorList>
    </citation>
    <scope>NUCLEOTIDE SEQUENCE [LARGE SCALE GENOMIC DNA]</scope>
    <source>
        <strain evidence="1 2">LA</strain>
    </source>
</reference>